<sequence>MELMIGTDGADAVRCSRTRTLVI</sequence>
<dbReference type="AlphaFoldDB" id="A0A0A8Y3Z2"/>
<name>A0A0A8Y3Z2_ARUDO</name>
<protein>
    <submittedName>
        <fullName evidence="1">Uncharacterized protein</fullName>
    </submittedName>
</protein>
<proteinExistence type="predicted"/>
<reference evidence="1" key="1">
    <citation type="submission" date="2014-09" db="EMBL/GenBank/DDBJ databases">
        <authorList>
            <person name="Magalhaes I.L.F."/>
            <person name="Oliveira U."/>
            <person name="Santos F.R."/>
            <person name="Vidigal T.H.D.A."/>
            <person name="Brescovit A.D."/>
            <person name="Santos A.J."/>
        </authorList>
    </citation>
    <scope>NUCLEOTIDE SEQUENCE</scope>
    <source>
        <tissue evidence="1">Shoot tissue taken approximately 20 cm above the soil surface</tissue>
    </source>
</reference>
<organism evidence="1">
    <name type="scientific">Arundo donax</name>
    <name type="common">Giant reed</name>
    <name type="synonym">Donax arundinaceus</name>
    <dbReference type="NCBI Taxonomy" id="35708"/>
    <lineage>
        <taxon>Eukaryota</taxon>
        <taxon>Viridiplantae</taxon>
        <taxon>Streptophyta</taxon>
        <taxon>Embryophyta</taxon>
        <taxon>Tracheophyta</taxon>
        <taxon>Spermatophyta</taxon>
        <taxon>Magnoliopsida</taxon>
        <taxon>Liliopsida</taxon>
        <taxon>Poales</taxon>
        <taxon>Poaceae</taxon>
        <taxon>PACMAD clade</taxon>
        <taxon>Arundinoideae</taxon>
        <taxon>Arundineae</taxon>
        <taxon>Arundo</taxon>
    </lineage>
</organism>
<dbReference type="EMBL" id="GBRH01279338">
    <property type="protein sequence ID" value="JAD18557.1"/>
    <property type="molecule type" value="Transcribed_RNA"/>
</dbReference>
<reference evidence="1" key="2">
    <citation type="journal article" date="2015" name="Data Brief">
        <title>Shoot transcriptome of the giant reed, Arundo donax.</title>
        <authorList>
            <person name="Barrero R.A."/>
            <person name="Guerrero F.D."/>
            <person name="Moolhuijzen P."/>
            <person name="Goolsby J.A."/>
            <person name="Tidwell J."/>
            <person name="Bellgard S.E."/>
            <person name="Bellgard M.I."/>
        </authorList>
    </citation>
    <scope>NUCLEOTIDE SEQUENCE</scope>
    <source>
        <tissue evidence="1">Shoot tissue taken approximately 20 cm above the soil surface</tissue>
    </source>
</reference>
<evidence type="ECO:0000313" key="1">
    <source>
        <dbReference type="EMBL" id="JAD18557.1"/>
    </source>
</evidence>
<accession>A0A0A8Y3Z2</accession>